<keyword evidence="5 8" id="KW-0720">Serine protease</keyword>
<dbReference type="EMBL" id="JAPTSV010000013">
    <property type="protein sequence ID" value="KAJ1521582.1"/>
    <property type="molecule type" value="Genomic_DNA"/>
</dbReference>
<feature type="chain" id="PRO_5043518623" description="Peptidase S1 domain-containing protein" evidence="9">
    <location>
        <begin position="25"/>
        <end position="299"/>
    </location>
</feature>
<evidence type="ECO:0000313" key="12">
    <source>
        <dbReference type="Proteomes" id="UP001075354"/>
    </source>
</evidence>
<dbReference type="PROSITE" id="PS50240">
    <property type="entry name" value="TRYPSIN_DOM"/>
    <property type="match status" value="1"/>
</dbReference>
<evidence type="ECO:0000256" key="8">
    <source>
        <dbReference type="RuleBase" id="RU363034"/>
    </source>
</evidence>
<name>A0AAV7XA73_9NEOP</name>
<dbReference type="InterPro" id="IPR033116">
    <property type="entry name" value="TRYPSIN_SER"/>
</dbReference>
<accession>A0AAV7XA73</accession>
<dbReference type="InterPro" id="IPR043504">
    <property type="entry name" value="Peptidase_S1_PA_chymotrypsin"/>
</dbReference>
<evidence type="ECO:0000256" key="4">
    <source>
        <dbReference type="ARBA" id="ARBA00022801"/>
    </source>
</evidence>
<comment type="caution">
    <text evidence="11">The sequence shown here is derived from an EMBL/GenBank/DDBJ whole genome shotgun (WGS) entry which is preliminary data.</text>
</comment>
<dbReference type="InterPro" id="IPR001254">
    <property type="entry name" value="Trypsin_dom"/>
</dbReference>
<evidence type="ECO:0000256" key="3">
    <source>
        <dbReference type="ARBA" id="ARBA00022670"/>
    </source>
</evidence>
<evidence type="ECO:0000256" key="6">
    <source>
        <dbReference type="ARBA" id="ARBA00023157"/>
    </source>
</evidence>
<dbReference type="InterPro" id="IPR009003">
    <property type="entry name" value="Peptidase_S1_PA"/>
</dbReference>
<evidence type="ECO:0000259" key="10">
    <source>
        <dbReference type="PROSITE" id="PS50240"/>
    </source>
</evidence>
<reference evidence="11" key="1">
    <citation type="submission" date="2022-12" db="EMBL/GenBank/DDBJ databases">
        <title>Chromosome-level genome assembly of the bean flower thrips Megalurothrips usitatus.</title>
        <authorList>
            <person name="Ma L."/>
            <person name="Liu Q."/>
            <person name="Li H."/>
            <person name="Cai W."/>
        </authorList>
    </citation>
    <scope>NUCLEOTIDE SEQUENCE</scope>
    <source>
        <strain evidence="11">Cailab_2022a</strain>
    </source>
</reference>
<keyword evidence="6" id="KW-1015">Disulfide bond</keyword>
<dbReference type="FunFam" id="2.40.10.10:FF:000068">
    <property type="entry name" value="transmembrane protease serine 2"/>
    <property type="match status" value="1"/>
</dbReference>
<dbReference type="GO" id="GO:0006508">
    <property type="term" value="P:proteolysis"/>
    <property type="evidence" value="ECO:0007669"/>
    <property type="project" value="UniProtKB-KW"/>
</dbReference>
<keyword evidence="9" id="KW-0732">Signal</keyword>
<comment type="subcellular location">
    <subcellularLocation>
        <location evidence="1">Secreted</location>
    </subcellularLocation>
</comment>
<dbReference type="PROSITE" id="PS00134">
    <property type="entry name" value="TRYPSIN_HIS"/>
    <property type="match status" value="1"/>
</dbReference>
<dbReference type="PROSITE" id="PS00135">
    <property type="entry name" value="TRYPSIN_SER"/>
    <property type="match status" value="1"/>
</dbReference>
<gene>
    <name evidence="11" type="ORF">ONE63_003234</name>
</gene>
<evidence type="ECO:0000256" key="2">
    <source>
        <dbReference type="ARBA" id="ARBA00022525"/>
    </source>
</evidence>
<dbReference type="FunFam" id="2.40.10.10:FF:000002">
    <property type="entry name" value="Transmembrane protease serine"/>
    <property type="match status" value="1"/>
</dbReference>
<evidence type="ECO:0000256" key="7">
    <source>
        <dbReference type="ARBA" id="ARBA00024195"/>
    </source>
</evidence>
<dbReference type="PRINTS" id="PR00722">
    <property type="entry name" value="CHYMOTRYPSIN"/>
</dbReference>
<sequence length="299" mass="31589">MASPHRALLAACCALAALAACANGFAVERSSSDNIDLQIVGGHDAQPKQFPHQVSMQRGFLWYDADPVHICGGSLIAAQWVLTAAHCTYGVPDSAVRTEVVLGITDLYNEGAGAQRIVVRRQVPHVRYNPTANNGVGPYDISLLQLSAPATLNEWVKLVALPAAAAVPADGSSAILSGWGSTSQDGDYPIMPERLQTAEFPVVSYAKCRSYISQVSPNEYNPLADTNLCVGPLDKTGLSSCSGDSGGPLVQRRPDGSLVQVGVVSWGLKNCASFPYPSVFTRVSAYIDWIAAQQKSASA</sequence>
<dbReference type="PANTHER" id="PTHR24264">
    <property type="entry name" value="TRYPSIN-RELATED"/>
    <property type="match status" value="1"/>
</dbReference>
<dbReference type="InterPro" id="IPR001314">
    <property type="entry name" value="Peptidase_S1A"/>
</dbReference>
<dbReference type="Proteomes" id="UP001075354">
    <property type="component" value="Chromosome 13"/>
</dbReference>
<protein>
    <recommendedName>
        <fullName evidence="10">Peptidase S1 domain-containing protein</fullName>
    </recommendedName>
</protein>
<dbReference type="Gene3D" id="2.40.10.10">
    <property type="entry name" value="Trypsin-like serine proteases"/>
    <property type="match status" value="1"/>
</dbReference>
<dbReference type="CDD" id="cd00190">
    <property type="entry name" value="Tryp_SPc"/>
    <property type="match status" value="1"/>
</dbReference>
<keyword evidence="3 8" id="KW-0645">Protease</keyword>
<proteinExistence type="inferred from homology"/>
<dbReference type="GO" id="GO:0005615">
    <property type="term" value="C:extracellular space"/>
    <property type="evidence" value="ECO:0007669"/>
    <property type="project" value="TreeGrafter"/>
</dbReference>
<evidence type="ECO:0000256" key="9">
    <source>
        <dbReference type="SAM" id="SignalP"/>
    </source>
</evidence>
<feature type="signal peptide" evidence="9">
    <location>
        <begin position="1"/>
        <end position="24"/>
    </location>
</feature>
<evidence type="ECO:0000256" key="5">
    <source>
        <dbReference type="ARBA" id="ARBA00022825"/>
    </source>
</evidence>
<keyword evidence="4 8" id="KW-0378">Hydrolase</keyword>
<evidence type="ECO:0000256" key="1">
    <source>
        <dbReference type="ARBA" id="ARBA00004613"/>
    </source>
</evidence>
<keyword evidence="12" id="KW-1185">Reference proteome</keyword>
<evidence type="ECO:0000313" key="11">
    <source>
        <dbReference type="EMBL" id="KAJ1521582.1"/>
    </source>
</evidence>
<dbReference type="SUPFAM" id="SSF50494">
    <property type="entry name" value="Trypsin-like serine proteases"/>
    <property type="match status" value="1"/>
</dbReference>
<dbReference type="PANTHER" id="PTHR24264:SF65">
    <property type="entry name" value="SRCR DOMAIN-CONTAINING PROTEIN"/>
    <property type="match status" value="1"/>
</dbReference>
<dbReference type="Pfam" id="PF00089">
    <property type="entry name" value="Trypsin"/>
    <property type="match status" value="1"/>
</dbReference>
<comment type="similarity">
    <text evidence="7">Belongs to the peptidase S1 family. CLIP subfamily.</text>
</comment>
<dbReference type="AlphaFoldDB" id="A0AAV7XA73"/>
<keyword evidence="2" id="KW-0964">Secreted</keyword>
<dbReference type="PROSITE" id="PS51257">
    <property type="entry name" value="PROKAR_LIPOPROTEIN"/>
    <property type="match status" value="1"/>
</dbReference>
<dbReference type="SMART" id="SM00020">
    <property type="entry name" value="Tryp_SPc"/>
    <property type="match status" value="1"/>
</dbReference>
<organism evidence="11 12">
    <name type="scientific">Megalurothrips usitatus</name>
    <name type="common">bean blossom thrips</name>
    <dbReference type="NCBI Taxonomy" id="439358"/>
    <lineage>
        <taxon>Eukaryota</taxon>
        <taxon>Metazoa</taxon>
        <taxon>Ecdysozoa</taxon>
        <taxon>Arthropoda</taxon>
        <taxon>Hexapoda</taxon>
        <taxon>Insecta</taxon>
        <taxon>Pterygota</taxon>
        <taxon>Neoptera</taxon>
        <taxon>Paraneoptera</taxon>
        <taxon>Thysanoptera</taxon>
        <taxon>Terebrantia</taxon>
        <taxon>Thripoidea</taxon>
        <taxon>Thripidae</taxon>
        <taxon>Megalurothrips</taxon>
    </lineage>
</organism>
<dbReference type="InterPro" id="IPR050127">
    <property type="entry name" value="Serine_Proteases_S1"/>
</dbReference>
<dbReference type="InterPro" id="IPR018114">
    <property type="entry name" value="TRYPSIN_HIS"/>
</dbReference>
<dbReference type="GO" id="GO:0004252">
    <property type="term" value="F:serine-type endopeptidase activity"/>
    <property type="evidence" value="ECO:0007669"/>
    <property type="project" value="InterPro"/>
</dbReference>
<feature type="domain" description="Peptidase S1" evidence="10">
    <location>
        <begin position="39"/>
        <end position="295"/>
    </location>
</feature>